<dbReference type="GO" id="GO:0032580">
    <property type="term" value="C:Golgi cisterna membrane"/>
    <property type="evidence" value="ECO:0007669"/>
    <property type="project" value="UniProtKB-SubCell"/>
</dbReference>
<comment type="similarity">
    <text evidence="3 12">Belongs to the glycosyltransferase 10 family.</text>
</comment>
<dbReference type="STRING" id="53326.A0A016SHI0"/>
<comment type="caution">
    <text evidence="15">The sequence shown here is derived from an EMBL/GenBank/DDBJ whole genome shotgun (WGS) entry which is preliminary data.</text>
</comment>
<dbReference type="Pfam" id="PF00852">
    <property type="entry name" value="Glyco_transf_10"/>
    <property type="match status" value="1"/>
</dbReference>
<dbReference type="EMBL" id="JARK01001564">
    <property type="protein sequence ID" value="EYB89774.1"/>
    <property type="molecule type" value="Genomic_DNA"/>
</dbReference>
<organism evidence="15 16">
    <name type="scientific">Ancylostoma ceylanicum</name>
    <dbReference type="NCBI Taxonomy" id="53326"/>
    <lineage>
        <taxon>Eukaryota</taxon>
        <taxon>Metazoa</taxon>
        <taxon>Ecdysozoa</taxon>
        <taxon>Nematoda</taxon>
        <taxon>Chromadorea</taxon>
        <taxon>Rhabditida</taxon>
        <taxon>Rhabditina</taxon>
        <taxon>Rhabditomorpha</taxon>
        <taxon>Strongyloidea</taxon>
        <taxon>Ancylostomatidae</taxon>
        <taxon>Ancylostomatinae</taxon>
        <taxon>Ancylostoma</taxon>
    </lineage>
</organism>
<evidence type="ECO:0000256" key="8">
    <source>
        <dbReference type="ARBA" id="ARBA00022989"/>
    </source>
</evidence>
<keyword evidence="9 12" id="KW-0333">Golgi apparatus</keyword>
<evidence type="ECO:0000259" key="13">
    <source>
        <dbReference type="Pfam" id="PF00852"/>
    </source>
</evidence>
<dbReference type="AlphaFoldDB" id="A0A016SHI0"/>
<evidence type="ECO:0000256" key="12">
    <source>
        <dbReference type="RuleBase" id="RU003832"/>
    </source>
</evidence>
<evidence type="ECO:0000313" key="15">
    <source>
        <dbReference type="EMBL" id="EYB89774.1"/>
    </source>
</evidence>
<dbReference type="Gene3D" id="3.40.50.11660">
    <property type="entry name" value="Glycosyl transferase family 10, C-terminal domain"/>
    <property type="match status" value="1"/>
</dbReference>
<evidence type="ECO:0000256" key="1">
    <source>
        <dbReference type="ARBA" id="ARBA00004447"/>
    </source>
</evidence>
<keyword evidence="6 12" id="KW-0812">Transmembrane</keyword>
<dbReference type="InterPro" id="IPR001503">
    <property type="entry name" value="Glyco_trans_10"/>
</dbReference>
<evidence type="ECO:0000256" key="11">
    <source>
        <dbReference type="ARBA" id="ARBA00023180"/>
    </source>
</evidence>
<dbReference type="PANTHER" id="PTHR48438:SF1">
    <property type="entry name" value="ALPHA-(1,3)-FUCOSYLTRANSFERASE C-RELATED"/>
    <property type="match status" value="1"/>
</dbReference>
<dbReference type="Pfam" id="PF17039">
    <property type="entry name" value="Glyco_tran_10_N"/>
    <property type="match status" value="1"/>
</dbReference>
<dbReference type="SUPFAM" id="SSF53756">
    <property type="entry name" value="UDP-Glycosyltransferase/glycogen phosphorylase"/>
    <property type="match status" value="1"/>
</dbReference>
<evidence type="ECO:0000256" key="4">
    <source>
        <dbReference type="ARBA" id="ARBA00022676"/>
    </source>
</evidence>
<evidence type="ECO:0000256" key="9">
    <source>
        <dbReference type="ARBA" id="ARBA00023034"/>
    </source>
</evidence>
<sequence length="422" mass="49195">MRKINTFLPKLKWFIIGCFAMYCLVQYAPGKQYVKESLRNERVWPLWVHRSLVKEKEDEENSALGVEFAPMGAPPFFVEEVMTSSPIKLMERLKCRARINEPPKLILSWNAGHSQANLGGCPDWNCRLTHDKTKLARADAILFAHVDTTLNRTVNQYFVHFSQESPVNSKAPVPYADFFNMSLGYRHDTTFSSPYGYTVKLARRSHRTGEIVDKKRLEGKIKGAAWFVSHCDTNSKRESYVKQLQEHFHVDVYGSCGKLKCQRGGACENMLDEQYHFYIAFENSVCKDYITEKLWNQGYRRDIVPIVMKRAIVEQLVPPKSFIAADDFNTTKELATYLHYLMRNKSAYAEFFEWRREYKVVFLDGAHHDTLERPWGFCQICRLLWEEPRPVLSISDFNKWWDSSCEKDGELTNRLLGDEMVS</sequence>
<accession>A0A016SHI0</accession>
<comment type="pathway">
    <text evidence="2">Protein modification; protein glycosylation.</text>
</comment>
<evidence type="ECO:0000256" key="5">
    <source>
        <dbReference type="ARBA" id="ARBA00022679"/>
    </source>
</evidence>
<keyword evidence="8" id="KW-1133">Transmembrane helix</keyword>
<feature type="domain" description="Fucosyltransferase C-terminal" evidence="13">
    <location>
        <begin position="218"/>
        <end position="400"/>
    </location>
</feature>
<evidence type="ECO:0000256" key="10">
    <source>
        <dbReference type="ARBA" id="ARBA00023136"/>
    </source>
</evidence>
<dbReference type="InterPro" id="IPR038577">
    <property type="entry name" value="GT10-like_C_sf"/>
</dbReference>
<dbReference type="InterPro" id="IPR031481">
    <property type="entry name" value="Glyco_tran_10_N"/>
</dbReference>
<evidence type="ECO:0000256" key="7">
    <source>
        <dbReference type="ARBA" id="ARBA00022968"/>
    </source>
</evidence>
<dbReference type="Proteomes" id="UP000024635">
    <property type="component" value="Unassembled WGS sequence"/>
</dbReference>
<keyword evidence="11" id="KW-0325">Glycoprotein</keyword>
<gene>
    <name evidence="15" type="primary">Acey_s0228.g2893</name>
    <name evidence="15" type="synonym">Acey-fut-1</name>
    <name evidence="15" type="ORF">Y032_0228g2893</name>
</gene>
<dbReference type="InterPro" id="IPR055270">
    <property type="entry name" value="Glyco_tran_10_C"/>
</dbReference>
<evidence type="ECO:0000256" key="6">
    <source>
        <dbReference type="ARBA" id="ARBA00022692"/>
    </source>
</evidence>
<name>A0A016SHI0_9BILA</name>
<keyword evidence="7" id="KW-0735">Signal-anchor</keyword>
<comment type="subcellular location">
    <subcellularLocation>
        <location evidence="1 12">Golgi apparatus</location>
        <location evidence="1 12">Golgi stack membrane</location>
        <topology evidence="1 12">Single-pass type II membrane protein</topology>
    </subcellularLocation>
</comment>
<evidence type="ECO:0000259" key="14">
    <source>
        <dbReference type="Pfam" id="PF17039"/>
    </source>
</evidence>
<evidence type="ECO:0000313" key="16">
    <source>
        <dbReference type="Proteomes" id="UP000024635"/>
    </source>
</evidence>
<dbReference type="UniPathway" id="UPA00378"/>
<dbReference type="GO" id="GO:0008417">
    <property type="term" value="F:fucosyltransferase activity"/>
    <property type="evidence" value="ECO:0007669"/>
    <property type="project" value="InterPro"/>
</dbReference>
<keyword evidence="5 12" id="KW-0808">Transferase</keyword>
<dbReference type="PANTHER" id="PTHR48438">
    <property type="entry name" value="ALPHA-(1,3)-FUCOSYLTRANSFERASE C-RELATED"/>
    <property type="match status" value="1"/>
</dbReference>
<keyword evidence="4 12" id="KW-0328">Glycosyltransferase</keyword>
<evidence type="ECO:0000256" key="2">
    <source>
        <dbReference type="ARBA" id="ARBA00004922"/>
    </source>
</evidence>
<feature type="domain" description="Fucosyltransferase N-terminal" evidence="14">
    <location>
        <begin position="103"/>
        <end position="196"/>
    </location>
</feature>
<evidence type="ECO:0000256" key="3">
    <source>
        <dbReference type="ARBA" id="ARBA00008919"/>
    </source>
</evidence>
<keyword evidence="10" id="KW-0472">Membrane</keyword>
<dbReference type="FunFam" id="3.40.50.11660:FF:000004">
    <property type="entry name" value="Glycoprotein 3-alpha-L-fucosyltransferase A"/>
    <property type="match status" value="1"/>
</dbReference>
<dbReference type="EC" id="2.4.1.-" evidence="12"/>
<keyword evidence="16" id="KW-1185">Reference proteome</keyword>
<dbReference type="OrthoDB" id="427096at2759"/>
<protein>
    <recommendedName>
        <fullName evidence="12">Fucosyltransferase</fullName>
        <ecNumber evidence="12">2.4.1.-</ecNumber>
    </recommendedName>
</protein>
<proteinExistence type="inferred from homology"/>
<reference evidence="16" key="1">
    <citation type="journal article" date="2015" name="Nat. Genet.">
        <title>The genome and transcriptome of the zoonotic hookworm Ancylostoma ceylanicum identify infection-specific gene families.</title>
        <authorList>
            <person name="Schwarz E.M."/>
            <person name="Hu Y."/>
            <person name="Antoshechkin I."/>
            <person name="Miller M.M."/>
            <person name="Sternberg P.W."/>
            <person name="Aroian R.V."/>
        </authorList>
    </citation>
    <scope>NUCLEOTIDE SEQUENCE</scope>
    <source>
        <strain evidence="16">HY135</strain>
    </source>
</reference>